<comment type="caution">
    <text evidence="4">The sequence shown here is derived from an EMBL/GenBank/DDBJ whole genome shotgun (WGS) entry which is preliminary data.</text>
</comment>
<feature type="coiled-coil region" evidence="3">
    <location>
        <begin position="37"/>
        <end position="94"/>
    </location>
</feature>
<dbReference type="AlphaFoldDB" id="A0A433QAJ2"/>
<proteinExistence type="inferred from homology"/>
<gene>
    <name evidence="4" type="ORF">BC938DRAFT_484109</name>
</gene>
<organism evidence="4 5">
    <name type="scientific">Jimgerdemannia flammicorona</name>
    <dbReference type="NCBI Taxonomy" id="994334"/>
    <lineage>
        <taxon>Eukaryota</taxon>
        <taxon>Fungi</taxon>
        <taxon>Fungi incertae sedis</taxon>
        <taxon>Mucoromycota</taxon>
        <taxon>Mucoromycotina</taxon>
        <taxon>Endogonomycetes</taxon>
        <taxon>Endogonales</taxon>
        <taxon>Endogonaceae</taxon>
        <taxon>Jimgerdemannia</taxon>
    </lineage>
</organism>
<dbReference type="GO" id="GO:0032511">
    <property type="term" value="P:late endosome to vacuole transport via multivesicular body sorting pathway"/>
    <property type="evidence" value="ECO:0007669"/>
    <property type="project" value="TreeGrafter"/>
</dbReference>
<dbReference type="GO" id="GO:0005771">
    <property type="term" value="C:multivesicular body"/>
    <property type="evidence" value="ECO:0007669"/>
    <property type="project" value="TreeGrafter"/>
</dbReference>
<dbReference type="EMBL" id="RBNJ01009661">
    <property type="protein sequence ID" value="RUS26792.1"/>
    <property type="molecule type" value="Genomic_DNA"/>
</dbReference>
<feature type="coiled-coil region" evidence="3">
    <location>
        <begin position="130"/>
        <end position="190"/>
    </location>
</feature>
<evidence type="ECO:0000313" key="5">
    <source>
        <dbReference type="Proteomes" id="UP000274822"/>
    </source>
</evidence>
<reference evidence="4 5" key="1">
    <citation type="journal article" date="2018" name="New Phytol.">
        <title>Phylogenomics of Endogonaceae and evolution of mycorrhizas within Mucoromycota.</title>
        <authorList>
            <person name="Chang Y."/>
            <person name="Desiro A."/>
            <person name="Na H."/>
            <person name="Sandor L."/>
            <person name="Lipzen A."/>
            <person name="Clum A."/>
            <person name="Barry K."/>
            <person name="Grigoriev I.V."/>
            <person name="Martin F.M."/>
            <person name="Stajich J.E."/>
            <person name="Smith M.E."/>
            <person name="Bonito G."/>
            <person name="Spatafora J.W."/>
        </authorList>
    </citation>
    <scope>NUCLEOTIDE SEQUENCE [LARGE SCALE GENOMIC DNA]</scope>
    <source>
        <strain evidence="4 5">AD002</strain>
    </source>
</reference>
<dbReference type="Gene3D" id="6.10.250.1710">
    <property type="match status" value="1"/>
</dbReference>
<dbReference type="Proteomes" id="UP000274822">
    <property type="component" value="Unassembled WGS sequence"/>
</dbReference>
<keyword evidence="2 3" id="KW-0175">Coiled coil</keyword>
<sequence length="230" mass="26146">MNRIFGTTRKVPKPTLSDAINSRAALTFNPPQTDARADAIEVKIKKHDAELTKYRDQMKKMREGPAKKAVQQKALRVLKQRKLYESQRDQLQQQSFNMEQAHLTTENLRNVATTIDAMKVANKEMKRAYKGVNIDKIDQLQDEIEDLMEQANDVQEALGRSYNLPDEIDEDDLEAELDALGDELAFEDEETPSYLQEEVPEMPGAIQTEPTEDVKVDEFGLPVAETPLKA</sequence>
<accession>A0A433QAJ2</accession>
<name>A0A433QAJ2_9FUNG</name>
<dbReference type="InterPro" id="IPR005024">
    <property type="entry name" value="Snf7_fam"/>
</dbReference>
<evidence type="ECO:0000256" key="1">
    <source>
        <dbReference type="ARBA" id="ARBA00006190"/>
    </source>
</evidence>
<evidence type="ECO:0000256" key="2">
    <source>
        <dbReference type="ARBA" id="ARBA00023054"/>
    </source>
</evidence>
<dbReference type="PANTHER" id="PTHR22761">
    <property type="entry name" value="CHARGED MULTIVESICULAR BODY PROTEIN"/>
    <property type="match status" value="1"/>
</dbReference>
<keyword evidence="5" id="KW-1185">Reference proteome</keyword>
<dbReference type="Pfam" id="PF03357">
    <property type="entry name" value="Snf7"/>
    <property type="match status" value="1"/>
</dbReference>
<dbReference type="PANTHER" id="PTHR22761:SF12">
    <property type="entry name" value="CHARGED MULTIVESICULAR BODY PROTEIN 5"/>
    <property type="match status" value="1"/>
</dbReference>
<comment type="similarity">
    <text evidence="1">Belongs to the SNF7 family.</text>
</comment>
<protein>
    <submittedName>
        <fullName evidence="4">Snf7-domain-containing protein</fullName>
    </submittedName>
</protein>
<evidence type="ECO:0000313" key="4">
    <source>
        <dbReference type="EMBL" id="RUS26792.1"/>
    </source>
</evidence>
<evidence type="ECO:0000256" key="3">
    <source>
        <dbReference type="SAM" id="Coils"/>
    </source>
</evidence>
<dbReference type="GO" id="GO:0006900">
    <property type="term" value="P:vesicle budding from membrane"/>
    <property type="evidence" value="ECO:0007669"/>
    <property type="project" value="TreeGrafter"/>
</dbReference>